<evidence type="ECO:0000313" key="2">
    <source>
        <dbReference type="Proteomes" id="UP001497480"/>
    </source>
</evidence>
<evidence type="ECO:0000313" key="1">
    <source>
        <dbReference type="EMBL" id="CAL0323354.1"/>
    </source>
</evidence>
<accession>A0AAV1XP65</accession>
<comment type="caution">
    <text evidence="1">The sequence shown here is derived from an EMBL/GenBank/DDBJ whole genome shotgun (WGS) entry which is preliminary data.</text>
</comment>
<sequence length="50" mass="5722">MERVDGEDSANNTLNAALEENLKGSKVQDVMFMVRFLSHMEQLKSDNHEL</sequence>
<reference evidence="1 2" key="1">
    <citation type="submission" date="2024-03" db="EMBL/GenBank/DDBJ databases">
        <authorList>
            <person name="Martinez-Hernandez J."/>
        </authorList>
    </citation>
    <scope>NUCLEOTIDE SEQUENCE [LARGE SCALE GENOMIC DNA]</scope>
</reference>
<dbReference type="Proteomes" id="UP001497480">
    <property type="component" value="Unassembled WGS sequence"/>
</dbReference>
<keyword evidence="2" id="KW-1185">Reference proteome</keyword>
<proteinExistence type="predicted"/>
<protein>
    <submittedName>
        <fullName evidence="1">Uncharacterized protein</fullName>
    </submittedName>
</protein>
<dbReference type="EMBL" id="CAXHTB010000017">
    <property type="protein sequence ID" value="CAL0323354.1"/>
    <property type="molecule type" value="Genomic_DNA"/>
</dbReference>
<name>A0AAV1XP65_LUPLU</name>
<organism evidence="1 2">
    <name type="scientific">Lupinus luteus</name>
    <name type="common">European yellow lupine</name>
    <dbReference type="NCBI Taxonomy" id="3873"/>
    <lineage>
        <taxon>Eukaryota</taxon>
        <taxon>Viridiplantae</taxon>
        <taxon>Streptophyta</taxon>
        <taxon>Embryophyta</taxon>
        <taxon>Tracheophyta</taxon>
        <taxon>Spermatophyta</taxon>
        <taxon>Magnoliopsida</taxon>
        <taxon>eudicotyledons</taxon>
        <taxon>Gunneridae</taxon>
        <taxon>Pentapetalae</taxon>
        <taxon>rosids</taxon>
        <taxon>fabids</taxon>
        <taxon>Fabales</taxon>
        <taxon>Fabaceae</taxon>
        <taxon>Papilionoideae</taxon>
        <taxon>50 kb inversion clade</taxon>
        <taxon>genistoids sensu lato</taxon>
        <taxon>core genistoids</taxon>
        <taxon>Genisteae</taxon>
        <taxon>Lupinus</taxon>
    </lineage>
</organism>
<gene>
    <name evidence="1" type="ORF">LLUT_LOCUS24414</name>
</gene>
<dbReference type="AlphaFoldDB" id="A0AAV1XP65"/>